<keyword evidence="7" id="KW-0274">FAD</keyword>
<dbReference type="SUPFAM" id="SSF143631">
    <property type="entry name" value="ApbE-like"/>
    <property type="match status" value="1"/>
</dbReference>
<dbReference type="GO" id="GO:0046872">
    <property type="term" value="F:metal ion binding"/>
    <property type="evidence" value="ECO:0007669"/>
    <property type="project" value="UniProtKB-KW"/>
</dbReference>
<name>A0A939DT51_9MICO</name>
<dbReference type="Proteomes" id="UP000664385">
    <property type="component" value="Unassembled WGS sequence"/>
</dbReference>
<dbReference type="RefSeq" id="WP_206822444.1">
    <property type="nucleotide sequence ID" value="NZ_JAEMWU010000001.1"/>
</dbReference>
<evidence type="ECO:0000256" key="10">
    <source>
        <dbReference type="ARBA" id="ARBA00048540"/>
    </source>
</evidence>
<evidence type="ECO:0000256" key="6">
    <source>
        <dbReference type="ARBA" id="ARBA00022723"/>
    </source>
</evidence>
<dbReference type="AlphaFoldDB" id="A0A939DT51"/>
<evidence type="ECO:0000256" key="1">
    <source>
        <dbReference type="ARBA" id="ARBA00001946"/>
    </source>
</evidence>
<evidence type="ECO:0000256" key="2">
    <source>
        <dbReference type="ARBA" id="ARBA00011955"/>
    </source>
</evidence>
<dbReference type="InterPro" id="IPR024932">
    <property type="entry name" value="ApbE"/>
</dbReference>
<comment type="catalytic activity">
    <reaction evidence="10">
        <text>L-threonyl-[protein] + FAD = FMN-L-threonyl-[protein] + AMP + H(+)</text>
        <dbReference type="Rhea" id="RHEA:36847"/>
        <dbReference type="Rhea" id="RHEA-COMP:11060"/>
        <dbReference type="Rhea" id="RHEA-COMP:11061"/>
        <dbReference type="ChEBI" id="CHEBI:15378"/>
        <dbReference type="ChEBI" id="CHEBI:30013"/>
        <dbReference type="ChEBI" id="CHEBI:57692"/>
        <dbReference type="ChEBI" id="CHEBI:74257"/>
        <dbReference type="ChEBI" id="CHEBI:456215"/>
        <dbReference type="EC" id="2.7.1.180"/>
    </reaction>
</comment>
<dbReference type="PANTHER" id="PTHR30040:SF2">
    <property type="entry name" value="FAD:PROTEIN FMN TRANSFERASE"/>
    <property type="match status" value="1"/>
</dbReference>
<evidence type="ECO:0000256" key="8">
    <source>
        <dbReference type="ARBA" id="ARBA00022842"/>
    </source>
</evidence>
<gene>
    <name evidence="11" type="ORF">JF543_00590</name>
</gene>
<organism evidence="11 12">
    <name type="scientific">Microbacterium esteraromaticum</name>
    <dbReference type="NCBI Taxonomy" id="57043"/>
    <lineage>
        <taxon>Bacteria</taxon>
        <taxon>Bacillati</taxon>
        <taxon>Actinomycetota</taxon>
        <taxon>Actinomycetes</taxon>
        <taxon>Micrococcales</taxon>
        <taxon>Microbacteriaceae</taxon>
        <taxon>Microbacterium</taxon>
    </lineage>
</organism>
<dbReference type="InterPro" id="IPR003374">
    <property type="entry name" value="ApbE-like_sf"/>
</dbReference>
<evidence type="ECO:0000313" key="11">
    <source>
        <dbReference type="EMBL" id="MBN8204451.1"/>
    </source>
</evidence>
<dbReference type="EMBL" id="JAEMWU010000001">
    <property type="protein sequence ID" value="MBN8204451.1"/>
    <property type="molecule type" value="Genomic_DNA"/>
</dbReference>
<dbReference type="GO" id="GO:0016740">
    <property type="term" value="F:transferase activity"/>
    <property type="evidence" value="ECO:0007669"/>
    <property type="project" value="UniProtKB-KW"/>
</dbReference>
<comment type="caution">
    <text evidence="11">The sequence shown here is derived from an EMBL/GenBank/DDBJ whole genome shotgun (WGS) entry which is preliminary data.</text>
</comment>
<comment type="cofactor">
    <cofactor evidence="1">
        <name>Mg(2+)</name>
        <dbReference type="ChEBI" id="CHEBI:18420"/>
    </cofactor>
</comment>
<dbReference type="Pfam" id="PF02424">
    <property type="entry name" value="ApbE"/>
    <property type="match status" value="2"/>
</dbReference>
<keyword evidence="8" id="KW-0460">Magnesium</keyword>
<evidence type="ECO:0000256" key="9">
    <source>
        <dbReference type="ARBA" id="ARBA00031306"/>
    </source>
</evidence>
<reference evidence="11" key="1">
    <citation type="submission" date="2020-12" db="EMBL/GenBank/DDBJ databases">
        <title>PHA producing bacteria isolated from mangrove.</title>
        <authorList>
            <person name="Zheng W."/>
            <person name="Yu S."/>
            <person name="Huang Y."/>
        </authorList>
    </citation>
    <scope>NUCLEOTIDE SEQUENCE</scope>
    <source>
        <strain evidence="11">GN8-5</strain>
    </source>
</reference>
<keyword evidence="4" id="KW-0285">Flavoprotein</keyword>
<dbReference type="EC" id="2.7.1.180" evidence="2"/>
<evidence type="ECO:0000256" key="3">
    <source>
        <dbReference type="ARBA" id="ARBA00016337"/>
    </source>
</evidence>
<dbReference type="PANTHER" id="PTHR30040">
    <property type="entry name" value="THIAMINE BIOSYNTHESIS LIPOPROTEIN APBE"/>
    <property type="match status" value="1"/>
</dbReference>
<accession>A0A939DT51</accession>
<protein>
    <recommendedName>
        <fullName evidence="3">FAD:protein FMN transferase</fullName>
        <ecNumber evidence="2">2.7.1.180</ecNumber>
    </recommendedName>
    <alternativeName>
        <fullName evidence="9">Flavin transferase</fullName>
    </alternativeName>
</protein>
<proteinExistence type="predicted"/>
<evidence type="ECO:0000313" key="12">
    <source>
        <dbReference type="Proteomes" id="UP000664385"/>
    </source>
</evidence>
<dbReference type="Gene3D" id="3.10.520.10">
    <property type="entry name" value="ApbE-like domains"/>
    <property type="match status" value="2"/>
</dbReference>
<evidence type="ECO:0000256" key="4">
    <source>
        <dbReference type="ARBA" id="ARBA00022630"/>
    </source>
</evidence>
<keyword evidence="5 11" id="KW-0808">Transferase</keyword>
<sequence>MTRRARHVDTCEVMGTVASVHVIGADRATAAAAARDCFAVLRRADRVFSTYDDGSDVRRIARTELDPADADPWVADVRAACLTMADETGGLFDAWRHGWFDPTGLVKGWAAERAARQILGPLVRPGGAVAAALDVGGDMQVFSADDAEHTWNVGIVDPSDRRRVIATVPIRNGAIATSGSAERGAHIIDPRTGSPATGIVSATVLADGLTRADVWATAAVAAGIDGFAGVLTARETSGMTVDRAGHVRRWITGTEAGIEVCVETAGSGC</sequence>
<evidence type="ECO:0000256" key="7">
    <source>
        <dbReference type="ARBA" id="ARBA00022827"/>
    </source>
</evidence>
<keyword evidence="6" id="KW-0479">Metal-binding</keyword>
<evidence type="ECO:0000256" key="5">
    <source>
        <dbReference type="ARBA" id="ARBA00022679"/>
    </source>
</evidence>